<sequence>MKANSDRHDQHLPEHQRIADLVDDMEDRLVAEREAKGIAGNASERKQAEQVEPDDQAPE</sequence>
<dbReference type="Proteomes" id="UP000239290">
    <property type="component" value="Unassembled WGS sequence"/>
</dbReference>
<reference evidence="4" key="4">
    <citation type="submission" date="2018-02" db="EMBL/GenBank/DDBJ databases">
        <authorList>
            <person name="Cohen D.B."/>
            <person name="Kent A.D."/>
        </authorList>
    </citation>
    <scope>NUCLEOTIDE SEQUENCE</scope>
    <source>
        <strain evidence="4">04-OD7</strain>
    </source>
</reference>
<reference evidence="7" key="3">
    <citation type="submission" date="2018-02" db="EMBL/GenBank/DDBJ databases">
        <title>Draft genome sequencing of Rhodococcus opacus KU647198.</title>
        <authorList>
            <person name="Zheng B.-X."/>
        </authorList>
    </citation>
    <scope>NUCLEOTIDE SEQUENCE [LARGE SCALE GENOMIC DNA]</scope>
    <source>
        <strain evidence="7">04-OD7</strain>
    </source>
</reference>
<dbReference type="EMBL" id="CP130953">
    <property type="protein sequence ID" value="WLF48796.1"/>
    <property type="molecule type" value="Genomic_DNA"/>
</dbReference>
<protein>
    <submittedName>
        <fullName evidence="2">Uncharacterized protein</fullName>
    </submittedName>
</protein>
<feature type="region of interest" description="Disordered" evidence="1">
    <location>
        <begin position="32"/>
        <end position="59"/>
    </location>
</feature>
<gene>
    <name evidence="4" type="ORF">C5613_33585</name>
    <name evidence="2" type="ORF">EP51_15620</name>
    <name evidence="3" type="ORF">O4328_18010</name>
    <name evidence="5" type="ORF">Q5707_07325</name>
</gene>
<dbReference type="Proteomes" id="UP001231166">
    <property type="component" value="Chromosome"/>
</dbReference>
<evidence type="ECO:0000313" key="4">
    <source>
        <dbReference type="EMBL" id="PQP17925.1"/>
    </source>
</evidence>
<proteinExistence type="predicted"/>
<dbReference type="Proteomes" id="UP000028488">
    <property type="component" value="Chromosome"/>
</dbReference>
<dbReference type="EMBL" id="PUIO01000053">
    <property type="protein sequence ID" value="PQP17925.1"/>
    <property type="molecule type" value="Genomic_DNA"/>
</dbReference>
<keyword evidence="8" id="KW-1185">Reference proteome</keyword>
<dbReference type="EMBL" id="CP008947">
    <property type="protein sequence ID" value="AII05945.1"/>
    <property type="molecule type" value="Genomic_DNA"/>
</dbReference>
<evidence type="ECO:0000313" key="2">
    <source>
        <dbReference type="EMBL" id="AII05945.1"/>
    </source>
</evidence>
<evidence type="ECO:0000256" key="1">
    <source>
        <dbReference type="SAM" id="MobiDB-lite"/>
    </source>
</evidence>
<reference evidence="5" key="6">
    <citation type="submission" date="2023-07" db="EMBL/GenBank/DDBJ databases">
        <title>Genomic analysis of Rhodococcus opacus VOC-14 with glycol ethers degradation activity.</title>
        <authorList>
            <person name="Narkevich D.A."/>
            <person name="Hlushen A.M."/>
            <person name="Akhremchuk A.E."/>
            <person name="Sikolenko M.A."/>
            <person name="Valentovich L.N."/>
        </authorList>
    </citation>
    <scope>NUCLEOTIDE SEQUENCE</scope>
    <source>
        <strain evidence="5">VOC-14</strain>
    </source>
</reference>
<reference evidence="2 6" key="1">
    <citation type="submission" date="2014-07" db="EMBL/GenBank/DDBJ databases">
        <title>Genome Sequence of Rhodococcus opacus Strain R7, a Biodegrader of Mono- and Polycyclic Aromatic Hydrocarbons.</title>
        <authorList>
            <person name="Di Gennaro P."/>
            <person name="Zampolli J."/>
            <person name="Presti I."/>
            <person name="Cappelletti M."/>
            <person name="D'Ursi P."/>
            <person name="Orro A."/>
            <person name="Mezzelani A."/>
            <person name="Milanesi L."/>
        </authorList>
    </citation>
    <scope>NUCLEOTIDE SEQUENCE [LARGE SCALE GENOMIC DNA]</scope>
    <source>
        <strain evidence="2 6">R7</strain>
    </source>
</reference>
<dbReference type="EMBL" id="JAPWIS010000008">
    <property type="protein sequence ID" value="MCZ4585575.1"/>
    <property type="molecule type" value="Genomic_DNA"/>
</dbReference>
<dbReference type="eggNOG" id="ENOG5032G81">
    <property type="taxonomic scope" value="Bacteria"/>
</dbReference>
<evidence type="ECO:0000313" key="5">
    <source>
        <dbReference type="EMBL" id="WLF48796.1"/>
    </source>
</evidence>
<dbReference type="Proteomes" id="UP001066327">
    <property type="component" value="Unassembled WGS sequence"/>
</dbReference>
<evidence type="ECO:0000313" key="8">
    <source>
        <dbReference type="Proteomes" id="UP001066327"/>
    </source>
</evidence>
<reference evidence="4" key="2">
    <citation type="journal article" date="2018" name="Genome Announc.">
        <title>Draft Genome Sequence of Rhodococcus opacus Strain 04-OD7, Which Can Mobilize Phosphate.</title>
        <authorList>
            <person name="Zheng B.X."/>
            <person name="Zhang H.K."/>
            <person name="Ding K."/>
        </authorList>
    </citation>
    <scope>NUCLEOTIDE SEQUENCE</scope>
    <source>
        <strain evidence="4">04-OD7</strain>
    </source>
</reference>
<accession>A0A076EID7</accession>
<reference evidence="3" key="5">
    <citation type="submission" date="2022-12" db="EMBL/GenBank/DDBJ databases">
        <authorList>
            <person name="Krivoruchko A.V."/>
            <person name="Elkin A."/>
        </authorList>
    </citation>
    <scope>NUCLEOTIDE SEQUENCE</scope>
    <source>
        <strain evidence="3">IEGM 249</strain>
    </source>
</reference>
<dbReference type="GeneID" id="69889423"/>
<organism evidence="2 6">
    <name type="scientific">Rhodococcus opacus</name>
    <name type="common">Nocardia opaca</name>
    <dbReference type="NCBI Taxonomy" id="37919"/>
    <lineage>
        <taxon>Bacteria</taxon>
        <taxon>Bacillati</taxon>
        <taxon>Actinomycetota</taxon>
        <taxon>Actinomycetes</taxon>
        <taxon>Mycobacteriales</taxon>
        <taxon>Nocardiaceae</taxon>
        <taxon>Rhodococcus</taxon>
    </lineage>
</organism>
<dbReference type="RefSeq" id="WP_005243850.1">
    <property type="nucleotide sequence ID" value="NZ_CP008947.1"/>
</dbReference>
<evidence type="ECO:0000313" key="3">
    <source>
        <dbReference type="EMBL" id="MCZ4585575.1"/>
    </source>
</evidence>
<name>A0A076EID7_RHOOP</name>
<dbReference type="AlphaFoldDB" id="A0A076EID7"/>
<evidence type="ECO:0000313" key="7">
    <source>
        <dbReference type="Proteomes" id="UP000239290"/>
    </source>
</evidence>
<evidence type="ECO:0000313" key="6">
    <source>
        <dbReference type="Proteomes" id="UP000028488"/>
    </source>
</evidence>